<evidence type="ECO:0000256" key="4">
    <source>
        <dbReference type="ARBA" id="ARBA00038303"/>
    </source>
</evidence>
<keyword evidence="1 5" id="KW-0489">Methyltransferase</keyword>
<dbReference type="InterPro" id="IPR029026">
    <property type="entry name" value="tRNA_m1G_MTases_N"/>
</dbReference>
<dbReference type="PANTHER" id="PTHR33603:SF1">
    <property type="entry name" value="RIBOSOMAL RNA LARGE SUBUNIT METHYLTRANSFERASE H"/>
    <property type="match status" value="1"/>
</dbReference>
<dbReference type="HAMAP" id="MF_00658">
    <property type="entry name" value="23SrRNA_methyltr_H"/>
    <property type="match status" value="1"/>
</dbReference>
<keyword evidence="7" id="KW-1185">Reference proteome</keyword>
<dbReference type="GO" id="GO:0005737">
    <property type="term" value="C:cytoplasm"/>
    <property type="evidence" value="ECO:0007669"/>
    <property type="project" value="UniProtKB-SubCell"/>
</dbReference>
<dbReference type="Gene3D" id="3.40.1280.10">
    <property type="match status" value="1"/>
</dbReference>
<comment type="subunit">
    <text evidence="5">Homodimer.</text>
</comment>
<dbReference type="GO" id="GO:0070038">
    <property type="term" value="F:rRNA (pseudouridine-N3-)-methyltransferase activity"/>
    <property type="evidence" value="ECO:0007669"/>
    <property type="project" value="UniProtKB-UniRule"/>
</dbReference>
<dbReference type="EMBL" id="SMRS01000001">
    <property type="protein sequence ID" value="KAA0876529.1"/>
    <property type="molecule type" value="Genomic_DNA"/>
</dbReference>
<dbReference type="RefSeq" id="WP_149389779.1">
    <property type="nucleotide sequence ID" value="NZ_SMRS01000001.1"/>
</dbReference>
<dbReference type="InterPro" id="IPR003742">
    <property type="entry name" value="RlmH-like"/>
</dbReference>
<dbReference type="Pfam" id="PF02590">
    <property type="entry name" value="SPOUT_MTase"/>
    <property type="match status" value="1"/>
</dbReference>
<dbReference type="PANTHER" id="PTHR33603">
    <property type="entry name" value="METHYLTRANSFERASE"/>
    <property type="match status" value="1"/>
</dbReference>
<name>A0A5A9W930_9GAMM</name>
<comment type="catalytic activity">
    <reaction evidence="5">
        <text>pseudouridine(1915) in 23S rRNA + S-adenosyl-L-methionine = N(3)-methylpseudouridine(1915) in 23S rRNA + S-adenosyl-L-homocysteine + H(+)</text>
        <dbReference type="Rhea" id="RHEA:42752"/>
        <dbReference type="Rhea" id="RHEA-COMP:10221"/>
        <dbReference type="Rhea" id="RHEA-COMP:10222"/>
        <dbReference type="ChEBI" id="CHEBI:15378"/>
        <dbReference type="ChEBI" id="CHEBI:57856"/>
        <dbReference type="ChEBI" id="CHEBI:59789"/>
        <dbReference type="ChEBI" id="CHEBI:65314"/>
        <dbReference type="ChEBI" id="CHEBI:74486"/>
        <dbReference type="EC" id="2.1.1.177"/>
    </reaction>
</comment>
<dbReference type="AlphaFoldDB" id="A0A5A9W930"/>
<accession>A0A5A9W930</accession>
<feature type="binding site" evidence="5">
    <location>
        <position position="73"/>
    </location>
    <ligand>
        <name>S-adenosyl-L-methionine</name>
        <dbReference type="ChEBI" id="CHEBI:59789"/>
    </ligand>
</feature>
<evidence type="ECO:0000256" key="5">
    <source>
        <dbReference type="HAMAP-Rule" id="MF_00658"/>
    </source>
</evidence>
<keyword evidence="5" id="KW-0698">rRNA processing</keyword>
<dbReference type="PIRSF" id="PIRSF004505">
    <property type="entry name" value="MT_bac"/>
    <property type="match status" value="1"/>
</dbReference>
<evidence type="ECO:0000313" key="7">
    <source>
        <dbReference type="Proteomes" id="UP000325302"/>
    </source>
</evidence>
<feature type="binding site" evidence="5">
    <location>
        <begin position="123"/>
        <end position="128"/>
    </location>
    <ligand>
        <name>S-adenosyl-L-methionine</name>
        <dbReference type="ChEBI" id="CHEBI:59789"/>
    </ligand>
</feature>
<evidence type="ECO:0000313" key="6">
    <source>
        <dbReference type="EMBL" id="KAA0876529.1"/>
    </source>
</evidence>
<evidence type="ECO:0000256" key="1">
    <source>
        <dbReference type="ARBA" id="ARBA00022603"/>
    </source>
</evidence>
<dbReference type="OrthoDB" id="9806643at2"/>
<evidence type="ECO:0000256" key="3">
    <source>
        <dbReference type="ARBA" id="ARBA00022691"/>
    </source>
</evidence>
<keyword evidence="5" id="KW-0963">Cytoplasm</keyword>
<dbReference type="NCBIfam" id="NF000986">
    <property type="entry name" value="PRK00103.1-4"/>
    <property type="match status" value="1"/>
</dbReference>
<dbReference type="CDD" id="cd18081">
    <property type="entry name" value="RlmH-like"/>
    <property type="match status" value="1"/>
</dbReference>
<keyword evidence="2 5" id="KW-0808">Transferase</keyword>
<evidence type="ECO:0000256" key="2">
    <source>
        <dbReference type="ARBA" id="ARBA00022679"/>
    </source>
</evidence>
<proteinExistence type="inferred from homology"/>
<comment type="caution">
    <text evidence="6">The sequence shown here is derived from an EMBL/GenBank/DDBJ whole genome shotgun (WGS) entry which is preliminary data.</text>
</comment>
<gene>
    <name evidence="5 6" type="primary">rlmH</name>
    <name evidence="6" type="ORF">E1H14_02050</name>
</gene>
<dbReference type="NCBIfam" id="TIGR00246">
    <property type="entry name" value="tRNA_RlmH_YbeA"/>
    <property type="match status" value="1"/>
</dbReference>
<dbReference type="SUPFAM" id="SSF75217">
    <property type="entry name" value="alpha/beta knot"/>
    <property type="match status" value="1"/>
</dbReference>
<comment type="similarity">
    <text evidence="4 5">Belongs to the RNA methyltransferase RlmH family.</text>
</comment>
<protein>
    <recommendedName>
        <fullName evidence="5">Ribosomal RNA large subunit methyltransferase H</fullName>
        <ecNumber evidence="5">2.1.1.177</ecNumber>
    </recommendedName>
    <alternativeName>
        <fullName evidence="5">23S rRNA (pseudouridine1915-N3)-methyltransferase</fullName>
    </alternativeName>
    <alternativeName>
        <fullName evidence="5">23S rRNA m3Psi1915 methyltransferase</fullName>
    </alternativeName>
    <alternativeName>
        <fullName evidence="5">rRNA (pseudouridine-N3-)-methyltransferase RlmH</fullName>
    </alternativeName>
</protein>
<dbReference type="Proteomes" id="UP000325302">
    <property type="component" value="Unassembled WGS sequence"/>
</dbReference>
<dbReference type="EC" id="2.1.1.177" evidence="5"/>
<organism evidence="6 7">
    <name type="scientific">Nitrincola tapanii</name>
    <dbReference type="NCBI Taxonomy" id="1708751"/>
    <lineage>
        <taxon>Bacteria</taxon>
        <taxon>Pseudomonadati</taxon>
        <taxon>Pseudomonadota</taxon>
        <taxon>Gammaproteobacteria</taxon>
        <taxon>Oceanospirillales</taxon>
        <taxon>Oceanospirillaceae</taxon>
        <taxon>Nitrincola</taxon>
    </lineage>
</organism>
<comment type="subcellular location">
    <subcellularLocation>
        <location evidence="5">Cytoplasm</location>
    </subcellularLocation>
</comment>
<reference evidence="6 7" key="1">
    <citation type="submission" date="2019-03" db="EMBL/GenBank/DDBJ databases">
        <title>Nitrincola sp. nov. isolated from an Indian soda lake.</title>
        <authorList>
            <person name="Joshi A."/>
            <person name="Thite S.V."/>
            <person name="Joseph N."/>
            <person name="Dhotre D."/>
            <person name="Moorthy M."/>
            <person name="Shouche Y.S."/>
        </authorList>
    </citation>
    <scope>NUCLEOTIDE SEQUENCE [LARGE SCALE GENOMIC DNA]</scope>
    <source>
        <strain evidence="6 7">MEB193</strain>
    </source>
</reference>
<feature type="binding site" evidence="5">
    <location>
        <position position="104"/>
    </location>
    <ligand>
        <name>S-adenosyl-L-methionine</name>
        <dbReference type="ChEBI" id="CHEBI:59789"/>
    </ligand>
</feature>
<keyword evidence="3 5" id="KW-0949">S-adenosyl-L-methionine</keyword>
<comment type="function">
    <text evidence="5">Specifically methylates the pseudouridine at position 1915 (m3Psi1915) in 23S rRNA.</text>
</comment>
<dbReference type="InterPro" id="IPR029028">
    <property type="entry name" value="Alpha/beta_knot_MTases"/>
</dbReference>
<sequence>MRVRLLAVGQKMPGWVEAGFNEYAKRLPTDFQLELVEIAPGYRGKGADIARAIRSEGDAMLAALQKNEKVIALEVGGRSWSTEQLAQEAENWRMDGRNLALLVGGPDGLDARCVAAADQKWSLSALTLPHPLVRIVLAEQLYRAWTLLQGHPYHK</sequence>